<gene>
    <name evidence="2" type="ORF">H1P_670007</name>
</gene>
<dbReference type="Proteomes" id="UP000320055">
    <property type="component" value="Unassembled WGS sequence"/>
</dbReference>
<evidence type="ECO:0000313" key="3">
    <source>
        <dbReference type="Proteomes" id="UP000320055"/>
    </source>
</evidence>
<proteinExistence type="predicted"/>
<dbReference type="AlphaFoldDB" id="A0A563W2W3"/>
<dbReference type="SUPFAM" id="SSF54593">
    <property type="entry name" value="Glyoxalase/Bleomycin resistance protein/Dihydroxybiphenyl dioxygenase"/>
    <property type="match status" value="1"/>
</dbReference>
<dbReference type="InterPro" id="IPR004360">
    <property type="entry name" value="Glyas_Fos-R_dOase_dom"/>
</dbReference>
<dbReference type="PROSITE" id="PS51819">
    <property type="entry name" value="VOC"/>
    <property type="match status" value="1"/>
</dbReference>
<organism evidence="2 3">
    <name type="scientific">Hyella patelloides LEGE 07179</name>
    <dbReference type="NCBI Taxonomy" id="945734"/>
    <lineage>
        <taxon>Bacteria</taxon>
        <taxon>Bacillati</taxon>
        <taxon>Cyanobacteriota</taxon>
        <taxon>Cyanophyceae</taxon>
        <taxon>Pleurocapsales</taxon>
        <taxon>Hyellaceae</taxon>
        <taxon>Hyella</taxon>
    </lineage>
</organism>
<feature type="domain" description="VOC" evidence="1">
    <location>
        <begin position="9"/>
        <end position="124"/>
    </location>
</feature>
<evidence type="ECO:0000313" key="2">
    <source>
        <dbReference type="EMBL" id="VEP17985.1"/>
    </source>
</evidence>
<keyword evidence="3" id="KW-1185">Reference proteome</keyword>
<dbReference type="RefSeq" id="WP_144867306.1">
    <property type="nucleotide sequence ID" value="NZ_LR213826.1"/>
</dbReference>
<reference evidence="2 3" key="1">
    <citation type="submission" date="2019-01" db="EMBL/GenBank/DDBJ databases">
        <authorList>
            <person name="Brito A."/>
        </authorList>
    </citation>
    <scope>NUCLEOTIDE SEQUENCE [LARGE SCALE GENOMIC DNA]</scope>
    <source>
        <strain evidence="2">1</strain>
    </source>
</reference>
<dbReference type="OrthoDB" id="9798201at2"/>
<dbReference type="InterPro" id="IPR037523">
    <property type="entry name" value="VOC_core"/>
</dbReference>
<protein>
    <submittedName>
        <fullName evidence="2">Bleomycin resistance family protein</fullName>
    </submittedName>
</protein>
<evidence type="ECO:0000259" key="1">
    <source>
        <dbReference type="PROSITE" id="PS51819"/>
    </source>
</evidence>
<accession>A0A563W2W3</accession>
<sequence length="127" mass="14335">MNQTPVLQSISPLIPGGDDLKATVAFYEQKLGFKCIHKEGDPIHMAIVQRDSTQIFLIQNEDKHLAEGTSLRIQVEGIEQLDREFQNKDAAMIHPNGKLETKPWGVKEFVVLDPMGVCITFWEMAQT</sequence>
<dbReference type="EMBL" id="CAACVJ010000634">
    <property type="protein sequence ID" value="VEP17985.1"/>
    <property type="molecule type" value="Genomic_DNA"/>
</dbReference>
<name>A0A563W2W3_9CYAN</name>
<dbReference type="Gene3D" id="3.10.180.10">
    <property type="entry name" value="2,3-Dihydroxybiphenyl 1,2-Dioxygenase, domain 1"/>
    <property type="match status" value="1"/>
</dbReference>
<dbReference type="Pfam" id="PF00903">
    <property type="entry name" value="Glyoxalase"/>
    <property type="match status" value="1"/>
</dbReference>
<dbReference type="InterPro" id="IPR029068">
    <property type="entry name" value="Glyas_Bleomycin-R_OHBP_Dase"/>
</dbReference>